<organism evidence="2 3">
    <name type="scientific">Linnemannia gamsii</name>
    <dbReference type="NCBI Taxonomy" id="64522"/>
    <lineage>
        <taxon>Eukaryota</taxon>
        <taxon>Fungi</taxon>
        <taxon>Fungi incertae sedis</taxon>
        <taxon>Mucoromycota</taxon>
        <taxon>Mortierellomycotina</taxon>
        <taxon>Mortierellomycetes</taxon>
        <taxon>Mortierellales</taxon>
        <taxon>Mortierellaceae</taxon>
        <taxon>Linnemannia</taxon>
    </lineage>
</organism>
<feature type="region of interest" description="Disordered" evidence="1">
    <location>
        <begin position="48"/>
        <end position="100"/>
    </location>
</feature>
<evidence type="ECO:0000313" key="3">
    <source>
        <dbReference type="Proteomes" id="UP000823405"/>
    </source>
</evidence>
<comment type="caution">
    <text evidence="2">The sequence shown here is derived from an EMBL/GenBank/DDBJ whole genome shotgun (WGS) entry which is preliminary data.</text>
</comment>
<evidence type="ECO:0000256" key="1">
    <source>
        <dbReference type="SAM" id="MobiDB-lite"/>
    </source>
</evidence>
<proteinExistence type="predicted"/>
<accession>A0A9P6RAI2</accession>
<protein>
    <submittedName>
        <fullName evidence="2">Uncharacterized protein</fullName>
    </submittedName>
</protein>
<name>A0A9P6RAI2_9FUNG</name>
<evidence type="ECO:0000313" key="2">
    <source>
        <dbReference type="EMBL" id="KAG0314756.1"/>
    </source>
</evidence>
<keyword evidence="3" id="KW-1185">Reference proteome</keyword>
<dbReference type="AlphaFoldDB" id="A0A9P6RAI2"/>
<reference evidence="2" key="1">
    <citation type="journal article" date="2020" name="Fungal Divers.">
        <title>Resolving the Mortierellaceae phylogeny through synthesis of multi-gene phylogenetics and phylogenomics.</title>
        <authorList>
            <person name="Vandepol N."/>
            <person name="Liber J."/>
            <person name="Desiro A."/>
            <person name="Na H."/>
            <person name="Kennedy M."/>
            <person name="Barry K."/>
            <person name="Grigoriev I.V."/>
            <person name="Miller A.N."/>
            <person name="O'Donnell K."/>
            <person name="Stajich J.E."/>
            <person name="Bonito G."/>
        </authorList>
    </citation>
    <scope>NUCLEOTIDE SEQUENCE</scope>
    <source>
        <strain evidence="2">NVP60</strain>
    </source>
</reference>
<feature type="compositionally biased region" description="Acidic residues" evidence="1">
    <location>
        <begin position="79"/>
        <end position="91"/>
    </location>
</feature>
<gene>
    <name evidence="2" type="ORF">BGZ97_008992</name>
</gene>
<dbReference type="Proteomes" id="UP000823405">
    <property type="component" value="Unassembled WGS sequence"/>
</dbReference>
<feature type="non-terminal residue" evidence="2">
    <location>
        <position position="1"/>
    </location>
</feature>
<sequence length="126" mass="14301">YDDDDDFNDDNCGHHISAPTTYSGAAIEKMSLDQENAILKKLSVSSLSILRSSPPQRPRKDDNRQKQQVDYSYIRSSYYDDDDDCDDDGYTESDLSQHPSPTVECWARWNLGSATTTSNTDMDYGR</sequence>
<dbReference type="EMBL" id="JAAAIN010000421">
    <property type="protein sequence ID" value="KAG0314756.1"/>
    <property type="molecule type" value="Genomic_DNA"/>
</dbReference>
<feature type="compositionally biased region" description="Basic and acidic residues" evidence="1">
    <location>
        <begin position="58"/>
        <end position="67"/>
    </location>
</feature>